<dbReference type="CDD" id="cd06224">
    <property type="entry name" value="REM"/>
    <property type="match status" value="1"/>
</dbReference>
<dbReference type="Pfam" id="PF00618">
    <property type="entry name" value="RasGEF_N"/>
    <property type="match status" value="1"/>
</dbReference>
<dbReference type="PANTHER" id="PTHR16228:SF7">
    <property type="entry name" value="SLC41A_MGTE INTEGRAL MEMBRANE DOMAIN-CONTAINING PROTEIN"/>
    <property type="match status" value="1"/>
</dbReference>
<evidence type="ECO:0000256" key="8">
    <source>
        <dbReference type="ARBA" id="ARBA00023065"/>
    </source>
</evidence>
<feature type="domain" description="Ras-associating" evidence="14">
    <location>
        <begin position="807"/>
        <end position="877"/>
    </location>
</feature>
<evidence type="ECO:0000256" key="2">
    <source>
        <dbReference type="ARBA" id="ARBA00009749"/>
    </source>
</evidence>
<feature type="transmembrane region" description="Helical" evidence="12">
    <location>
        <begin position="189"/>
        <end position="208"/>
    </location>
</feature>
<feature type="transmembrane region" description="Helical" evidence="12">
    <location>
        <begin position="98"/>
        <end position="116"/>
    </location>
</feature>
<evidence type="ECO:0000256" key="5">
    <source>
        <dbReference type="ARBA" id="ARBA00022692"/>
    </source>
</evidence>
<dbReference type="PROSITE" id="PS00720">
    <property type="entry name" value="RASGEF"/>
    <property type="match status" value="1"/>
</dbReference>
<feature type="compositionally biased region" description="Low complexity" evidence="11">
    <location>
        <begin position="286"/>
        <end position="301"/>
    </location>
</feature>
<evidence type="ECO:0000256" key="11">
    <source>
        <dbReference type="SAM" id="MobiDB-lite"/>
    </source>
</evidence>
<organism evidence="16 17">
    <name type="scientific">Oikopleura dioica</name>
    <name type="common">Tunicate</name>
    <dbReference type="NCBI Taxonomy" id="34765"/>
    <lineage>
        <taxon>Eukaryota</taxon>
        <taxon>Metazoa</taxon>
        <taxon>Chordata</taxon>
        <taxon>Tunicata</taxon>
        <taxon>Appendicularia</taxon>
        <taxon>Copelata</taxon>
        <taxon>Oikopleuridae</taxon>
        <taxon>Oikopleura</taxon>
    </lineage>
</organism>
<comment type="similarity">
    <text evidence="2">Belongs to the SLC41A transporter family.</text>
</comment>
<feature type="transmembrane region" description="Helical" evidence="12">
    <location>
        <begin position="220"/>
        <end position="242"/>
    </location>
</feature>
<evidence type="ECO:0000259" key="13">
    <source>
        <dbReference type="PROSITE" id="PS50009"/>
    </source>
</evidence>
<dbReference type="InterPro" id="IPR023578">
    <property type="entry name" value="Ras_GEF_dom_sf"/>
</dbReference>
<keyword evidence="3" id="KW-0813">Transport</keyword>
<evidence type="ECO:0000259" key="15">
    <source>
        <dbReference type="PROSITE" id="PS50212"/>
    </source>
</evidence>
<reference evidence="16 17" key="1">
    <citation type="submission" date="2021-04" db="EMBL/GenBank/DDBJ databases">
        <authorList>
            <person name="Bliznina A."/>
        </authorList>
    </citation>
    <scope>NUCLEOTIDE SEQUENCE [LARGE SCALE GENOMIC DNA]</scope>
</reference>
<keyword evidence="4 10" id="KW-0344">Guanine-nucleotide releasing factor</keyword>
<feature type="domain" description="N-terminal Ras-GEF" evidence="15">
    <location>
        <begin position="358"/>
        <end position="501"/>
    </location>
</feature>
<feature type="transmembrane region" description="Helical" evidence="12">
    <location>
        <begin position="6"/>
        <end position="23"/>
    </location>
</feature>
<evidence type="ECO:0000256" key="3">
    <source>
        <dbReference type="ARBA" id="ARBA00022448"/>
    </source>
</evidence>
<evidence type="ECO:0000256" key="1">
    <source>
        <dbReference type="ARBA" id="ARBA00004141"/>
    </source>
</evidence>
<dbReference type="InterPro" id="IPR006667">
    <property type="entry name" value="SLC41_membr_dom"/>
</dbReference>
<feature type="region of interest" description="Disordered" evidence="11">
    <location>
        <begin position="941"/>
        <end position="970"/>
    </location>
</feature>
<evidence type="ECO:0000256" key="7">
    <source>
        <dbReference type="ARBA" id="ARBA00022989"/>
    </source>
</evidence>
<dbReference type="InterPro" id="IPR001895">
    <property type="entry name" value="RASGEF_cat_dom"/>
</dbReference>
<dbReference type="EMBL" id="OU015567">
    <property type="protein sequence ID" value="CAG5110716.1"/>
    <property type="molecule type" value="Genomic_DNA"/>
</dbReference>
<dbReference type="Pfam" id="PF01769">
    <property type="entry name" value="MgtE"/>
    <property type="match status" value="1"/>
</dbReference>
<feature type="region of interest" description="Disordered" evidence="11">
    <location>
        <begin position="285"/>
        <end position="306"/>
    </location>
</feature>
<keyword evidence="9 12" id="KW-0472">Membrane</keyword>
<feature type="transmembrane region" description="Helical" evidence="12">
    <location>
        <begin position="257"/>
        <end position="279"/>
    </location>
</feature>
<keyword evidence="6" id="KW-0460">Magnesium</keyword>
<dbReference type="InterPro" id="IPR019804">
    <property type="entry name" value="Ras_G-nucl-exch_fac_CS"/>
</dbReference>
<evidence type="ECO:0000256" key="12">
    <source>
        <dbReference type="SAM" id="Phobius"/>
    </source>
</evidence>
<keyword evidence="8" id="KW-0406">Ion transport</keyword>
<protein>
    <submittedName>
        <fullName evidence="16">Oidioi.mRNA.OKI2018_I69.chr2.g5090.t1.cds</fullName>
    </submittedName>
</protein>
<dbReference type="Proteomes" id="UP001158576">
    <property type="component" value="Chromosome 2"/>
</dbReference>
<feature type="transmembrane region" description="Helical" evidence="12">
    <location>
        <begin position="35"/>
        <end position="59"/>
    </location>
</feature>
<evidence type="ECO:0000256" key="6">
    <source>
        <dbReference type="ARBA" id="ARBA00022842"/>
    </source>
</evidence>
<name>A0ABN7SZA8_OIKDI</name>
<dbReference type="InterPro" id="IPR036739">
    <property type="entry name" value="SLC41_membr_dom_sf"/>
</dbReference>
<feature type="compositionally biased region" description="Basic and acidic residues" evidence="11">
    <location>
        <begin position="486"/>
        <end position="495"/>
    </location>
</feature>
<keyword evidence="17" id="KW-1185">Reference proteome</keyword>
<dbReference type="Gene3D" id="1.20.870.10">
    <property type="entry name" value="Son of sevenless (SoS) protein Chain: S domain 1"/>
    <property type="match status" value="1"/>
</dbReference>
<feature type="region of interest" description="Disordered" evidence="11">
    <location>
        <begin position="486"/>
        <end position="510"/>
    </location>
</feature>
<evidence type="ECO:0000259" key="14">
    <source>
        <dbReference type="PROSITE" id="PS50200"/>
    </source>
</evidence>
<feature type="transmembrane region" description="Helical" evidence="12">
    <location>
        <begin position="65"/>
        <end position="86"/>
    </location>
</feature>
<dbReference type="SMART" id="SM00147">
    <property type="entry name" value="RasGEF"/>
    <property type="match status" value="1"/>
</dbReference>
<dbReference type="SUPFAM" id="SSF48366">
    <property type="entry name" value="Ras GEF"/>
    <property type="match status" value="1"/>
</dbReference>
<evidence type="ECO:0000256" key="4">
    <source>
        <dbReference type="ARBA" id="ARBA00022658"/>
    </source>
</evidence>
<evidence type="ECO:0000256" key="9">
    <source>
        <dbReference type="ARBA" id="ARBA00023136"/>
    </source>
</evidence>
<dbReference type="PROSITE" id="PS50009">
    <property type="entry name" value="RASGEF_CAT"/>
    <property type="match status" value="1"/>
</dbReference>
<proteinExistence type="inferred from homology"/>
<dbReference type="SUPFAM" id="SSF161093">
    <property type="entry name" value="MgtE membrane domain-like"/>
    <property type="match status" value="2"/>
</dbReference>
<comment type="subcellular location">
    <subcellularLocation>
        <location evidence="1">Membrane</location>
        <topology evidence="1">Multi-pass membrane protein</topology>
    </subcellularLocation>
</comment>
<dbReference type="CDD" id="cd00155">
    <property type="entry name" value="RasGEF"/>
    <property type="match status" value="1"/>
</dbReference>
<dbReference type="PROSITE" id="PS50200">
    <property type="entry name" value="RA"/>
    <property type="match status" value="1"/>
</dbReference>
<gene>
    <name evidence="16" type="ORF">OKIOD_LOCUS13855</name>
</gene>
<dbReference type="PANTHER" id="PTHR16228">
    <property type="entry name" value="DIVALENT CATION TRANSPORTER SOLUTE CARRIER FAMILY 41"/>
    <property type="match status" value="1"/>
</dbReference>
<dbReference type="Gene3D" id="3.10.20.90">
    <property type="entry name" value="Phosphatidylinositol 3-kinase Catalytic Subunit, Chain A, domain 1"/>
    <property type="match status" value="1"/>
</dbReference>
<keyword evidence="7 12" id="KW-1133">Transmembrane helix</keyword>
<dbReference type="InterPro" id="IPR000159">
    <property type="entry name" value="RA_dom"/>
</dbReference>
<sequence>MLTASLASAVLGTVMVLVVIVSLKMKINPDNVVTPIAASLGDLITLWLLAVLAQFFYNFPDGEFFVMPLICGIGVLLIPFWAWIAYRNEYTNEVLTNGWEPVIAAMIISSGGGFILDHALSSNPGVAVFAPLINGVGGNLVAVFSSRLSTNLHLNCQRGELPTEFSTGCVHPCFLFCGTNNPQVKAANVMLLLVIPGQLAFLSVINLIEAGHVAITMPFVVLYLIASMLQVIILLHIAWWLVHRVWSSGDDPDSVAIPYLTAFGDLIGVGLLTLAFSVLPSKVRSRGSTSNASVSSRNSTSEELQSSKELSPLSYFQEDESTRAWGDELSGDLLYTIILRRVRYSKNSDEGLQWETQKVRLLKAGSLERLVDHLAAAFLHDDVNFLSIFLSTYRTFVTPLEALDMLILRYENLSNEETAKTLAPSVDSKESYSKSDCEAIKASILRVMELWIERHPEDWQQPPKYVLVQQTLKFCNKYKSETEDLERKTRKTLHDARRKQNKNVSPLSLAPTKETDLDRTSVNKDAALFFLRHMSESDIAKSLLAYDVRLFRRVIPWQCLGSVWSRRGTGAEISTVKATVKQFNHVVYIVLATVLSPCLSVSQRAKIVEKWVKVSEESRALKNFSSLRAILSGLQTHAVYRLKKTWEAVPEPVKKNFDKLHDEMKSESKSDHESSSVPYLGTFLHDLMMLDTAHTDLLKGLINFEKRRKEFELLTMISLLQMGCEKHEKQQPSQDFEQFISLIQPLTDEQGFELSQMAEGGGKSLEQEPVKWGSLLQHSFSTLMDDSDSDTISEPHPKMASSALLDLKSPQHDRVKSVLALGLAKHNLIHELPSCWNLIQKLKNKELPLPDSTNVFHAMDKSLPDGQLEFILRRKTHDEIHEAEKLQRQKKSKLYGAQTATVSGMTIPPSLLSPLPGKAQVKVERKESVAQKIGSVSMANLGKEETAKNGSSSVKSKSLSTMTSITRTNK</sequence>
<dbReference type="InterPro" id="IPR029071">
    <property type="entry name" value="Ubiquitin-like_domsf"/>
</dbReference>
<dbReference type="SMART" id="SM00229">
    <property type="entry name" value="RasGEFN"/>
    <property type="match status" value="1"/>
</dbReference>
<feature type="domain" description="Ras-GEF" evidence="13">
    <location>
        <begin position="535"/>
        <end position="761"/>
    </location>
</feature>
<dbReference type="InterPro" id="IPR036964">
    <property type="entry name" value="RASGEF_cat_dom_sf"/>
</dbReference>
<dbReference type="InterPro" id="IPR000651">
    <property type="entry name" value="Ras-like_Gua-exchang_fac_N"/>
</dbReference>
<evidence type="ECO:0000313" key="16">
    <source>
        <dbReference type="EMBL" id="CAG5110716.1"/>
    </source>
</evidence>
<dbReference type="Gene3D" id="1.10.357.20">
    <property type="entry name" value="SLC41 divalent cation transporters, integral membrane domain"/>
    <property type="match status" value="2"/>
</dbReference>
<dbReference type="InterPro" id="IPR045349">
    <property type="entry name" value="SLC41A1-3"/>
</dbReference>
<dbReference type="SUPFAM" id="SSF54236">
    <property type="entry name" value="Ubiquitin-like"/>
    <property type="match status" value="1"/>
</dbReference>
<dbReference type="Pfam" id="PF00617">
    <property type="entry name" value="RasGEF"/>
    <property type="match status" value="1"/>
</dbReference>
<accession>A0ABN7SZA8</accession>
<dbReference type="Gene3D" id="1.10.840.10">
    <property type="entry name" value="Ras guanine-nucleotide exchange factors catalytic domain"/>
    <property type="match status" value="1"/>
</dbReference>
<feature type="compositionally biased region" description="Low complexity" evidence="11">
    <location>
        <begin position="951"/>
        <end position="964"/>
    </location>
</feature>
<evidence type="ECO:0000313" key="17">
    <source>
        <dbReference type="Proteomes" id="UP001158576"/>
    </source>
</evidence>
<evidence type="ECO:0000256" key="10">
    <source>
        <dbReference type="PROSITE-ProRule" id="PRU00168"/>
    </source>
</evidence>
<keyword evidence="5 12" id="KW-0812">Transmembrane</keyword>
<dbReference type="PROSITE" id="PS50212">
    <property type="entry name" value="RASGEF_NTER"/>
    <property type="match status" value="1"/>
</dbReference>